<dbReference type="GO" id="GO:0046514">
    <property type="term" value="P:ceramide catabolic process"/>
    <property type="evidence" value="ECO:0007669"/>
    <property type="project" value="TreeGrafter"/>
</dbReference>
<reference evidence="10" key="1">
    <citation type="journal article" date="2021" name="IMA Fungus">
        <title>Genomic characterization of three marine fungi, including Emericellopsis atlantica sp. nov. with signatures of a generalist lifestyle and marine biomass degradation.</title>
        <authorList>
            <person name="Hagestad O.C."/>
            <person name="Hou L."/>
            <person name="Andersen J.H."/>
            <person name="Hansen E.H."/>
            <person name="Altermark B."/>
            <person name="Li C."/>
            <person name="Kuhnert E."/>
            <person name="Cox R.J."/>
            <person name="Crous P.W."/>
            <person name="Spatafora J.W."/>
            <person name="Lail K."/>
            <person name="Amirebrahimi M."/>
            <person name="Lipzen A."/>
            <person name="Pangilinan J."/>
            <person name="Andreopoulos W."/>
            <person name="Hayes R.D."/>
            <person name="Ng V."/>
            <person name="Grigoriev I.V."/>
            <person name="Jackson S.A."/>
            <person name="Sutton T.D.S."/>
            <person name="Dobson A.D.W."/>
            <person name="Rama T."/>
        </authorList>
    </citation>
    <scope>NUCLEOTIDE SEQUENCE</scope>
    <source>
        <strain evidence="10">TRa3180A</strain>
    </source>
</reference>
<dbReference type="PANTHER" id="PTHR46187">
    <property type="entry name" value="ALKALINE CERAMIDASE 3"/>
    <property type="match status" value="1"/>
</dbReference>
<evidence type="ECO:0000256" key="8">
    <source>
        <dbReference type="PIRSR" id="PIRSR608901-2"/>
    </source>
</evidence>
<evidence type="ECO:0000256" key="6">
    <source>
        <dbReference type="ARBA" id="ARBA00023136"/>
    </source>
</evidence>
<keyword evidence="11" id="KW-1185">Reference proteome</keyword>
<keyword evidence="7" id="KW-0106">Calcium</keyword>
<feature type="binding site" evidence="8">
    <location>
        <position position="212"/>
    </location>
    <ligand>
        <name>Zn(2+)</name>
        <dbReference type="ChEBI" id="CHEBI:29105"/>
        <note>catalytic</note>
    </ligand>
</feature>
<dbReference type="InterPro" id="IPR008901">
    <property type="entry name" value="ACER"/>
</dbReference>
<comment type="similarity">
    <text evidence="2">Belongs to the alkaline ceramidase family.</text>
</comment>
<comment type="cofactor">
    <cofactor evidence="8">
        <name>Zn(2+)</name>
        <dbReference type="ChEBI" id="CHEBI:29105"/>
    </cofactor>
</comment>
<dbReference type="Pfam" id="PF05875">
    <property type="entry name" value="Ceramidase"/>
    <property type="match status" value="1"/>
</dbReference>
<keyword evidence="3 9" id="KW-0812">Transmembrane</keyword>
<proteinExistence type="inferred from homology"/>
<evidence type="ECO:0000256" key="2">
    <source>
        <dbReference type="ARBA" id="ARBA00009780"/>
    </source>
</evidence>
<feature type="transmembrane region" description="Helical" evidence="9">
    <location>
        <begin position="57"/>
        <end position="75"/>
    </location>
</feature>
<comment type="caution">
    <text evidence="10">The sequence shown here is derived from an EMBL/GenBank/DDBJ whole genome shotgun (WGS) entry which is preliminary data.</text>
</comment>
<feature type="binding site" evidence="8">
    <location>
        <position position="76"/>
    </location>
    <ligand>
        <name>Zn(2+)</name>
        <dbReference type="ChEBI" id="CHEBI:29105"/>
        <note>catalytic</note>
    </ligand>
</feature>
<feature type="transmembrane region" description="Helical" evidence="9">
    <location>
        <begin position="136"/>
        <end position="154"/>
    </location>
</feature>
<sequence>MMRSHGGYWDPQTSTVDWCESNYTVTRYCAEAINASTNILFLYLGLKGISKYRHDPILLISYIGYLTVGIGSFLFHTTLKYSMQLLDELPMIWTASILLYASLSRSVAYPARFSTGITVATVGITVFYLYFAIPEILFISFGVLLVAVLIANLLKKTSESSDKKIVSKMKWIGIPMLAFGFACWMVDRHFCETLQVWREAVGQPWATLLELHGWW</sequence>
<feature type="transmembrane region" description="Helical" evidence="9">
    <location>
        <begin position="113"/>
        <end position="130"/>
    </location>
</feature>
<dbReference type="AlphaFoldDB" id="A0A9P7YW51"/>
<feature type="binding site" evidence="7">
    <location>
        <position position="22"/>
    </location>
    <ligand>
        <name>Ca(2+)</name>
        <dbReference type="ChEBI" id="CHEBI:29108"/>
    </ligand>
</feature>
<evidence type="ECO:0000256" key="1">
    <source>
        <dbReference type="ARBA" id="ARBA00004141"/>
    </source>
</evidence>
<feature type="binding site" evidence="7">
    <location>
        <position position="31"/>
    </location>
    <ligand>
        <name>Ca(2+)</name>
        <dbReference type="ChEBI" id="CHEBI:29108"/>
    </ligand>
</feature>
<evidence type="ECO:0000313" key="11">
    <source>
        <dbReference type="Proteomes" id="UP000887226"/>
    </source>
</evidence>
<name>A0A9P7YW51_9HELO</name>
<keyword evidence="8" id="KW-0862">Zinc</keyword>
<dbReference type="OrthoDB" id="187171at2759"/>
<dbReference type="GO" id="GO:0046513">
    <property type="term" value="P:ceramide biosynthetic process"/>
    <property type="evidence" value="ECO:0007669"/>
    <property type="project" value="TreeGrafter"/>
</dbReference>
<dbReference type="GO" id="GO:0005789">
    <property type="term" value="C:endoplasmic reticulum membrane"/>
    <property type="evidence" value="ECO:0007669"/>
    <property type="project" value="TreeGrafter"/>
</dbReference>
<feature type="binding site" evidence="7">
    <location>
        <position position="20"/>
    </location>
    <ligand>
        <name>Ca(2+)</name>
        <dbReference type="ChEBI" id="CHEBI:29108"/>
    </ligand>
</feature>
<keyword evidence="4" id="KW-0378">Hydrolase</keyword>
<evidence type="ECO:0000256" key="5">
    <source>
        <dbReference type="ARBA" id="ARBA00022989"/>
    </source>
</evidence>
<gene>
    <name evidence="10" type="ORF">BJ878DRAFT_285546</name>
</gene>
<dbReference type="EMBL" id="MU254429">
    <property type="protein sequence ID" value="KAG9240497.1"/>
    <property type="molecule type" value="Genomic_DNA"/>
</dbReference>
<keyword evidence="6 9" id="KW-0472">Membrane</keyword>
<evidence type="ECO:0000256" key="7">
    <source>
        <dbReference type="PIRSR" id="PIRSR608901-1"/>
    </source>
</evidence>
<evidence type="ECO:0000256" key="4">
    <source>
        <dbReference type="ARBA" id="ARBA00022801"/>
    </source>
</evidence>
<protein>
    <submittedName>
        <fullName evidence="10">Alkaline dihydroceramidase Ydc1</fullName>
    </submittedName>
</protein>
<dbReference type="Proteomes" id="UP000887226">
    <property type="component" value="Unassembled WGS sequence"/>
</dbReference>
<evidence type="ECO:0000313" key="10">
    <source>
        <dbReference type="EMBL" id="KAG9240497.1"/>
    </source>
</evidence>
<accession>A0A9P7YW51</accession>
<dbReference type="GO" id="GO:0046872">
    <property type="term" value="F:metal ion binding"/>
    <property type="evidence" value="ECO:0007669"/>
    <property type="project" value="UniProtKB-KW"/>
</dbReference>
<feature type="transmembrane region" description="Helical" evidence="9">
    <location>
        <begin position="81"/>
        <end position="101"/>
    </location>
</feature>
<dbReference type="GO" id="GO:0016811">
    <property type="term" value="F:hydrolase activity, acting on carbon-nitrogen (but not peptide) bonds, in linear amides"/>
    <property type="evidence" value="ECO:0007669"/>
    <property type="project" value="InterPro"/>
</dbReference>
<organism evidence="10 11">
    <name type="scientific">Calycina marina</name>
    <dbReference type="NCBI Taxonomy" id="1763456"/>
    <lineage>
        <taxon>Eukaryota</taxon>
        <taxon>Fungi</taxon>
        <taxon>Dikarya</taxon>
        <taxon>Ascomycota</taxon>
        <taxon>Pezizomycotina</taxon>
        <taxon>Leotiomycetes</taxon>
        <taxon>Helotiales</taxon>
        <taxon>Pezizellaceae</taxon>
        <taxon>Calycina</taxon>
    </lineage>
</organism>
<feature type="binding site" evidence="7">
    <location>
        <position position="18"/>
    </location>
    <ligand>
        <name>Ca(2+)</name>
        <dbReference type="ChEBI" id="CHEBI:29108"/>
    </ligand>
</feature>
<feature type="binding site" evidence="7">
    <location>
        <position position="17"/>
    </location>
    <ligand>
        <name>Ca(2+)</name>
        <dbReference type="ChEBI" id="CHEBI:29108"/>
    </ligand>
</feature>
<evidence type="ECO:0000256" key="3">
    <source>
        <dbReference type="ARBA" id="ARBA00022692"/>
    </source>
</evidence>
<keyword evidence="5 9" id="KW-1133">Transmembrane helix</keyword>
<comment type="subcellular location">
    <subcellularLocation>
        <location evidence="1">Membrane</location>
        <topology evidence="1">Multi-pass membrane protein</topology>
    </subcellularLocation>
</comment>
<evidence type="ECO:0000256" key="9">
    <source>
        <dbReference type="SAM" id="Phobius"/>
    </source>
</evidence>
<keyword evidence="7" id="KW-0479">Metal-binding</keyword>
<dbReference type="PANTHER" id="PTHR46187:SF3">
    <property type="entry name" value="ALKALINE CERAMIDASE 3"/>
    <property type="match status" value="1"/>
</dbReference>